<accession>A0A101FX64</accession>
<protein>
    <recommendedName>
        <fullName evidence="3">Dephospho-CoA kinase</fullName>
        <ecNumber evidence="3">2.7.1.24</ecNumber>
    </recommendedName>
</protein>
<dbReference type="Proteomes" id="UP000064249">
    <property type="component" value="Unassembled WGS sequence"/>
</dbReference>
<evidence type="ECO:0000313" key="5">
    <source>
        <dbReference type="Proteomes" id="UP000064249"/>
    </source>
</evidence>
<dbReference type="GO" id="GO:0005524">
    <property type="term" value="F:ATP binding"/>
    <property type="evidence" value="ECO:0007669"/>
    <property type="project" value="UniProtKB-KW"/>
</dbReference>
<dbReference type="PROSITE" id="PS51219">
    <property type="entry name" value="DPCK"/>
    <property type="match status" value="1"/>
</dbReference>
<dbReference type="GO" id="GO:0015937">
    <property type="term" value="P:coenzyme A biosynthetic process"/>
    <property type="evidence" value="ECO:0007669"/>
    <property type="project" value="UniProtKB-UniRule"/>
</dbReference>
<dbReference type="PANTHER" id="PTHR10695:SF46">
    <property type="entry name" value="BIFUNCTIONAL COENZYME A SYNTHASE-RELATED"/>
    <property type="match status" value="1"/>
</dbReference>
<dbReference type="AlphaFoldDB" id="A0A101FX64"/>
<dbReference type="Gene3D" id="3.40.50.300">
    <property type="entry name" value="P-loop containing nucleotide triphosphate hydrolases"/>
    <property type="match status" value="1"/>
</dbReference>
<dbReference type="Pfam" id="PF01121">
    <property type="entry name" value="CoaE"/>
    <property type="match status" value="1"/>
</dbReference>
<keyword evidence="4" id="KW-0808">Transferase</keyword>
<evidence type="ECO:0000256" key="1">
    <source>
        <dbReference type="ARBA" id="ARBA00022741"/>
    </source>
</evidence>
<dbReference type="CDD" id="cd02022">
    <property type="entry name" value="DPCK"/>
    <property type="match status" value="1"/>
</dbReference>
<dbReference type="InterPro" id="IPR027417">
    <property type="entry name" value="P-loop_NTPase"/>
</dbReference>
<dbReference type="InterPro" id="IPR001977">
    <property type="entry name" value="Depp_CoAkinase"/>
</dbReference>
<keyword evidence="2" id="KW-0067">ATP-binding</keyword>
<dbReference type="GO" id="GO:0004140">
    <property type="term" value="F:dephospho-CoA kinase activity"/>
    <property type="evidence" value="ECO:0007669"/>
    <property type="project" value="UniProtKB-UniRule"/>
</dbReference>
<evidence type="ECO:0000313" key="4">
    <source>
        <dbReference type="EMBL" id="KUK45902.1"/>
    </source>
</evidence>
<dbReference type="EC" id="2.7.1.24" evidence="3"/>
<comment type="caution">
    <text evidence="4">The sequence shown here is derived from an EMBL/GenBank/DDBJ whole genome shotgun (WGS) entry which is preliminary data.</text>
</comment>
<proteinExistence type="inferred from homology"/>
<organism evidence="4 5">
    <name type="scientific">Anaerolinea thermophila</name>
    <dbReference type="NCBI Taxonomy" id="167964"/>
    <lineage>
        <taxon>Bacteria</taxon>
        <taxon>Bacillati</taxon>
        <taxon>Chloroflexota</taxon>
        <taxon>Anaerolineae</taxon>
        <taxon>Anaerolineales</taxon>
        <taxon>Anaerolineaceae</taxon>
        <taxon>Anaerolinea</taxon>
    </lineage>
</organism>
<feature type="non-terminal residue" evidence="4">
    <location>
        <position position="240"/>
    </location>
</feature>
<dbReference type="PANTHER" id="PTHR10695">
    <property type="entry name" value="DEPHOSPHO-COA KINASE-RELATED"/>
    <property type="match status" value="1"/>
</dbReference>
<dbReference type="SUPFAM" id="SSF52540">
    <property type="entry name" value="P-loop containing nucleoside triphosphate hydrolases"/>
    <property type="match status" value="1"/>
</dbReference>
<dbReference type="EMBL" id="LGFU01000119">
    <property type="protein sequence ID" value="KUK45902.1"/>
    <property type="molecule type" value="Genomic_DNA"/>
</dbReference>
<reference evidence="4 5" key="1">
    <citation type="journal article" date="2015" name="MBio">
        <title>Genome-Resolved Metagenomic Analysis Reveals Roles for Candidate Phyla and Other Microbial Community Members in Biogeochemical Transformations in Oil Reservoirs.</title>
        <authorList>
            <person name="Hu P."/>
            <person name="Tom L."/>
            <person name="Singh A."/>
            <person name="Thomas B.C."/>
            <person name="Baker B.J."/>
            <person name="Piceno Y.M."/>
            <person name="Andersen G.L."/>
            <person name="Banfield J.F."/>
        </authorList>
    </citation>
    <scope>NUCLEOTIDE SEQUENCE [LARGE SCALE GENOMIC DNA]</scope>
    <source>
        <strain evidence="4">46_16</strain>
    </source>
</reference>
<sequence length="240" mass="26492">MTNLPKIIGLTGNIATGKSAVGQMLANSGGLEIDADVVANRMLYPGAPAFQPVIEAFGNSILTKNGKISRKKLGKVVFSDPKQLEKLEKIVHPEVTKSIKTRIEEASRSFVVIEAIKLLESDLIDICDALWVSHASVSHLMERLLRTRNLSENDANARLQAQPPQSEKLNRADVVINTEGSFKQTWQQIQDGLATMIGIENLKRSTPFRSGDWYFPDVSAIPQDDAEIFWQSHAEKAPSD</sequence>
<dbReference type="HAMAP" id="MF_00376">
    <property type="entry name" value="Dephospho_CoA_kinase"/>
    <property type="match status" value="1"/>
</dbReference>
<dbReference type="NCBIfam" id="TIGR00152">
    <property type="entry name" value="dephospho-CoA kinase"/>
    <property type="match status" value="1"/>
</dbReference>
<name>A0A101FX64_9CHLR</name>
<gene>
    <name evidence="4" type="ORF">XD73_1226</name>
</gene>
<evidence type="ECO:0000256" key="2">
    <source>
        <dbReference type="ARBA" id="ARBA00022840"/>
    </source>
</evidence>
<evidence type="ECO:0000256" key="3">
    <source>
        <dbReference type="NCBIfam" id="TIGR00152"/>
    </source>
</evidence>
<keyword evidence="4" id="KW-0418">Kinase</keyword>
<keyword evidence="1" id="KW-0547">Nucleotide-binding</keyword>
<dbReference type="GO" id="GO:0005737">
    <property type="term" value="C:cytoplasm"/>
    <property type="evidence" value="ECO:0007669"/>
    <property type="project" value="UniProtKB-UniRule"/>
</dbReference>